<dbReference type="RefSeq" id="WP_148894077.1">
    <property type="nucleotide sequence ID" value="NZ_VNIB01000001.1"/>
</dbReference>
<evidence type="ECO:0000313" key="3">
    <source>
        <dbReference type="Proteomes" id="UP000324159"/>
    </source>
</evidence>
<name>A0A5D3WQK6_9BACT</name>
<comment type="caution">
    <text evidence="2">The sequence shown here is derived from an EMBL/GenBank/DDBJ whole genome shotgun (WGS) entry which is preliminary data.</text>
</comment>
<protein>
    <submittedName>
        <fullName evidence="2">Uncharacterized protein</fullName>
    </submittedName>
</protein>
<gene>
    <name evidence="2" type="ORF">EDC39_10128</name>
</gene>
<dbReference type="EMBL" id="VNIB01000001">
    <property type="protein sequence ID" value="TYO99868.1"/>
    <property type="molecule type" value="Genomic_DNA"/>
</dbReference>
<dbReference type="Proteomes" id="UP000324159">
    <property type="component" value="Unassembled WGS sequence"/>
</dbReference>
<evidence type="ECO:0000256" key="1">
    <source>
        <dbReference type="SAM" id="MobiDB-lite"/>
    </source>
</evidence>
<organism evidence="2 3">
    <name type="scientific">Geothermobacter ehrlichii</name>
    <dbReference type="NCBI Taxonomy" id="213224"/>
    <lineage>
        <taxon>Bacteria</taxon>
        <taxon>Pseudomonadati</taxon>
        <taxon>Thermodesulfobacteriota</taxon>
        <taxon>Desulfuromonadia</taxon>
        <taxon>Desulfuromonadales</taxon>
        <taxon>Geothermobacteraceae</taxon>
        <taxon>Geothermobacter</taxon>
    </lineage>
</organism>
<evidence type="ECO:0000313" key="2">
    <source>
        <dbReference type="EMBL" id="TYO99868.1"/>
    </source>
</evidence>
<proteinExistence type="predicted"/>
<dbReference type="OrthoDB" id="5506355at2"/>
<sequence length="343" mass="38345">MSEQVRKVKLKVSPAVARVVAAGAPRDVKLAAAKAALPLDGRDLVTVLFLFAYGKDEELKELARGTVRELPAGILQALIADDGTHPQLLDFLARFRMRDLALMEQLLIHPNLPDATLLHVARQADGTVVSLIANNAERLIGCPDLVDAIFANPKVDKAVKYRLGWVDPEKKQEPAAQQKVAPAGAEDEDEDEDFGEIEELDDDDLPKSKYQLLLTFGVSDKIKMALTGDKEWRSLLVKDPNKLVCSAVLKNPRITEGEVLAIARNRSSNDELIRLITLNREWVKNYEIRKALVMHPRTPLPKALRYMATLSEKELKELAKSRNVSQVIVNNARRMLMAKEKRR</sequence>
<keyword evidence="3" id="KW-1185">Reference proteome</keyword>
<dbReference type="AlphaFoldDB" id="A0A5D3WQK6"/>
<feature type="region of interest" description="Disordered" evidence="1">
    <location>
        <begin position="170"/>
        <end position="193"/>
    </location>
</feature>
<accession>A0A5D3WQK6</accession>
<reference evidence="2 3" key="1">
    <citation type="submission" date="2019-07" db="EMBL/GenBank/DDBJ databases">
        <title>Genomic Encyclopedia of Type Strains, Phase IV (KMG-IV): sequencing the most valuable type-strain genomes for metagenomic binning, comparative biology and taxonomic classification.</title>
        <authorList>
            <person name="Goeker M."/>
        </authorList>
    </citation>
    <scope>NUCLEOTIDE SEQUENCE [LARGE SCALE GENOMIC DNA]</scope>
    <source>
        <strain evidence="2 3">SS015</strain>
    </source>
</reference>